<dbReference type="RefSeq" id="WP_111876070.1">
    <property type="nucleotide sequence ID" value="NZ_CBCSGC010000004.1"/>
</dbReference>
<dbReference type="Pfam" id="PF14282">
    <property type="entry name" value="FlxA"/>
    <property type="match status" value="1"/>
</dbReference>
<organism evidence="2 3">
    <name type="scientific">Paracidovorax anthurii</name>
    <dbReference type="NCBI Taxonomy" id="78229"/>
    <lineage>
        <taxon>Bacteria</taxon>
        <taxon>Pseudomonadati</taxon>
        <taxon>Pseudomonadota</taxon>
        <taxon>Betaproteobacteria</taxon>
        <taxon>Burkholderiales</taxon>
        <taxon>Comamonadaceae</taxon>
        <taxon>Paracidovorax</taxon>
    </lineage>
</organism>
<protein>
    <submittedName>
        <fullName evidence="2">FlxA-like protein</fullName>
    </submittedName>
</protein>
<feature type="region of interest" description="Disordered" evidence="1">
    <location>
        <begin position="1"/>
        <end position="26"/>
    </location>
</feature>
<evidence type="ECO:0000256" key="1">
    <source>
        <dbReference type="SAM" id="MobiDB-lite"/>
    </source>
</evidence>
<feature type="compositionally biased region" description="Low complexity" evidence="1">
    <location>
        <begin position="8"/>
        <end position="26"/>
    </location>
</feature>
<feature type="compositionally biased region" description="Polar residues" evidence="1">
    <location>
        <begin position="97"/>
        <end position="110"/>
    </location>
</feature>
<proteinExistence type="predicted"/>
<dbReference type="Proteomes" id="UP000248856">
    <property type="component" value="Unassembled WGS sequence"/>
</dbReference>
<sequence>MATSISVSIPGAATPATASSGSSGSEIAALRKKLQELYSELKDVSSGEGTPEAKKKKAEALQNQIQLVQQQIAALQQAKEKERQQKAEQTQGQQAKSQDAASKPTSTTHLGSKVDTYA</sequence>
<evidence type="ECO:0000313" key="3">
    <source>
        <dbReference type="Proteomes" id="UP000248856"/>
    </source>
</evidence>
<accession>A0A328ZHX8</accession>
<comment type="caution">
    <text evidence="2">The sequence shown here is derived from an EMBL/GenBank/DDBJ whole genome shotgun (WGS) entry which is preliminary data.</text>
</comment>
<evidence type="ECO:0000313" key="2">
    <source>
        <dbReference type="EMBL" id="RAR85439.1"/>
    </source>
</evidence>
<gene>
    <name evidence="2" type="ORF">AX018_100569</name>
</gene>
<dbReference type="InterPro" id="IPR025577">
    <property type="entry name" value="FlxA"/>
</dbReference>
<keyword evidence="3" id="KW-1185">Reference proteome</keyword>
<name>A0A328ZHX8_9BURK</name>
<dbReference type="EMBL" id="QLTA01000005">
    <property type="protein sequence ID" value="RAR85439.1"/>
    <property type="molecule type" value="Genomic_DNA"/>
</dbReference>
<feature type="region of interest" description="Disordered" evidence="1">
    <location>
        <begin position="72"/>
        <end position="118"/>
    </location>
</feature>
<feature type="compositionally biased region" description="Low complexity" evidence="1">
    <location>
        <begin position="87"/>
        <end position="96"/>
    </location>
</feature>
<dbReference type="AlphaFoldDB" id="A0A328ZHX8"/>
<reference evidence="2 3" key="1">
    <citation type="submission" date="2018-06" db="EMBL/GenBank/DDBJ databases">
        <title>Genomic Encyclopedia of Archaeal and Bacterial Type Strains, Phase II (KMG-II): from individual species to whole genera.</title>
        <authorList>
            <person name="Goeker M."/>
        </authorList>
    </citation>
    <scope>NUCLEOTIDE SEQUENCE [LARGE SCALE GENOMIC DNA]</scope>
    <source>
        <strain evidence="2 3">CFPB 3232</strain>
    </source>
</reference>